<dbReference type="Proteomes" id="UP000275267">
    <property type="component" value="Unassembled WGS sequence"/>
</dbReference>
<feature type="compositionally biased region" description="Gly residues" evidence="1">
    <location>
        <begin position="62"/>
        <end position="75"/>
    </location>
</feature>
<organism evidence="2 3">
    <name type="scientific">Panicum miliaceum</name>
    <name type="common">Proso millet</name>
    <name type="synonym">Broomcorn millet</name>
    <dbReference type="NCBI Taxonomy" id="4540"/>
    <lineage>
        <taxon>Eukaryota</taxon>
        <taxon>Viridiplantae</taxon>
        <taxon>Streptophyta</taxon>
        <taxon>Embryophyta</taxon>
        <taxon>Tracheophyta</taxon>
        <taxon>Spermatophyta</taxon>
        <taxon>Magnoliopsida</taxon>
        <taxon>Liliopsida</taxon>
        <taxon>Poales</taxon>
        <taxon>Poaceae</taxon>
        <taxon>PACMAD clade</taxon>
        <taxon>Panicoideae</taxon>
        <taxon>Panicodae</taxon>
        <taxon>Paniceae</taxon>
        <taxon>Panicinae</taxon>
        <taxon>Panicum</taxon>
        <taxon>Panicum sect. Panicum</taxon>
    </lineage>
</organism>
<comment type="caution">
    <text evidence="2">The sequence shown here is derived from an EMBL/GenBank/DDBJ whole genome shotgun (WGS) entry which is preliminary data.</text>
</comment>
<reference evidence="3" key="1">
    <citation type="journal article" date="2019" name="Nat. Commun.">
        <title>The genome of broomcorn millet.</title>
        <authorList>
            <person name="Zou C."/>
            <person name="Miki D."/>
            <person name="Li D."/>
            <person name="Tang Q."/>
            <person name="Xiao L."/>
            <person name="Rajput S."/>
            <person name="Deng P."/>
            <person name="Jia W."/>
            <person name="Huang R."/>
            <person name="Zhang M."/>
            <person name="Sun Y."/>
            <person name="Hu J."/>
            <person name="Fu X."/>
            <person name="Schnable P.S."/>
            <person name="Li F."/>
            <person name="Zhang H."/>
            <person name="Feng B."/>
            <person name="Zhu X."/>
            <person name="Liu R."/>
            <person name="Schnable J.C."/>
            <person name="Zhu J.-K."/>
            <person name="Zhang H."/>
        </authorList>
    </citation>
    <scope>NUCLEOTIDE SEQUENCE [LARGE SCALE GENOMIC DNA]</scope>
</reference>
<evidence type="ECO:0000256" key="1">
    <source>
        <dbReference type="SAM" id="MobiDB-lite"/>
    </source>
</evidence>
<feature type="region of interest" description="Disordered" evidence="1">
    <location>
        <begin position="39"/>
        <end position="132"/>
    </location>
</feature>
<evidence type="ECO:0000313" key="2">
    <source>
        <dbReference type="EMBL" id="RLM84882.1"/>
    </source>
</evidence>
<name>A0A3L6QLZ0_PANMI</name>
<sequence>MNKAQIITNQHEQSTNGAVGVDLELLALCCPPPLALCRRAAPPPLAPSGDRGRRRCHREGPEGAGGGAGAGGLEPGGQPHLRGWTPGPPCVASTGGPRARPSAAGPCARDLLRPRLPTTEQEHRRRPSQAGG</sequence>
<protein>
    <submittedName>
        <fullName evidence="2">Uncharacterized protein</fullName>
    </submittedName>
</protein>
<evidence type="ECO:0000313" key="3">
    <source>
        <dbReference type="Proteomes" id="UP000275267"/>
    </source>
</evidence>
<keyword evidence="3" id="KW-1185">Reference proteome</keyword>
<accession>A0A3L6QLZ0</accession>
<dbReference type="EMBL" id="PQIB02000011">
    <property type="protein sequence ID" value="RLM84882.1"/>
    <property type="molecule type" value="Genomic_DNA"/>
</dbReference>
<gene>
    <name evidence="2" type="ORF">C2845_PM04G02520</name>
</gene>
<proteinExistence type="predicted"/>
<dbReference type="AlphaFoldDB" id="A0A3L6QLZ0"/>